<proteinExistence type="predicted"/>
<evidence type="ECO:0000256" key="1">
    <source>
        <dbReference type="SAM" id="MobiDB-lite"/>
    </source>
</evidence>
<dbReference type="EMBL" id="JROU02000264">
    <property type="protein sequence ID" value="OEH79832.1"/>
    <property type="molecule type" value="Genomic_DNA"/>
</dbReference>
<dbReference type="AlphaFoldDB" id="A0A1D3D8R4"/>
<dbReference type="VEuPathDB" id="ToxoDB:cyc_02452"/>
<evidence type="ECO:0000313" key="2">
    <source>
        <dbReference type="EMBL" id="OEH79832.1"/>
    </source>
</evidence>
<comment type="caution">
    <text evidence="2">The sequence shown here is derived from an EMBL/GenBank/DDBJ whole genome shotgun (WGS) entry which is preliminary data.</text>
</comment>
<feature type="region of interest" description="Disordered" evidence="1">
    <location>
        <begin position="175"/>
        <end position="197"/>
    </location>
</feature>
<gene>
    <name evidence="2" type="ORF">cyc_02452</name>
</gene>
<feature type="compositionally biased region" description="Polar residues" evidence="1">
    <location>
        <begin position="182"/>
        <end position="197"/>
    </location>
</feature>
<evidence type="ECO:0000313" key="3">
    <source>
        <dbReference type="Proteomes" id="UP000095192"/>
    </source>
</evidence>
<protein>
    <submittedName>
        <fullName evidence="2">Uncharacterized protein</fullName>
    </submittedName>
</protein>
<feature type="compositionally biased region" description="Polar residues" evidence="1">
    <location>
        <begin position="1"/>
        <end position="11"/>
    </location>
</feature>
<organism evidence="2 3">
    <name type="scientific">Cyclospora cayetanensis</name>
    <dbReference type="NCBI Taxonomy" id="88456"/>
    <lineage>
        <taxon>Eukaryota</taxon>
        <taxon>Sar</taxon>
        <taxon>Alveolata</taxon>
        <taxon>Apicomplexa</taxon>
        <taxon>Conoidasida</taxon>
        <taxon>Coccidia</taxon>
        <taxon>Eucoccidiorida</taxon>
        <taxon>Eimeriorina</taxon>
        <taxon>Eimeriidae</taxon>
        <taxon>Cyclospora</taxon>
    </lineage>
</organism>
<sequence>MSHSTFSSSRETAAVPPDTRGRAAASLAAAVFGALDSAAATPRSLLKLRQQDQGTAGAEATRPPKAPTLRRVKWRSRRYLHSYPVPLLLRLLLLLPPIGRLRPPIAPAAAATGRNITFPPFGETLSLRRLAPPSTAGRGASRIAAAAIHQKHPACKLQHRNFIFLPHPLLLPPATPCHSQRRLQQQASGSSNTTAAR</sequence>
<reference evidence="2 3" key="1">
    <citation type="journal article" date="2016" name="BMC Genomics">
        <title>Comparative genomics reveals Cyclospora cayetanensis possesses coccidia-like metabolism and invasion components but unique surface antigens.</title>
        <authorList>
            <person name="Liu S."/>
            <person name="Wang L."/>
            <person name="Zheng H."/>
            <person name="Xu Z."/>
            <person name="Roellig D.M."/>
            <person name="Li N."/>
            <person name="Frace M.A."/>
            <person name="Tang K."/>
            <person name="Arrowood M.J."/>
            <person name="Moss D.M."/>
            <person name="Zhang L."/>
            <person name="Feng Y."/>
            <person name="Xiao L."/>
        </authorList>
    </citation>
    <scope>NUCLEOTIDE SEQUENCE [LARGE SCALE GENOMIC DNA]</scope>
    <source>
        <strain evidence="2 3">CHN_HEN01</strain>
    </source>
</reference>
<dbReference type="InParanoid" id="A0A1D3D8R4"/>
<feature type="region of interest" description="Disordered" evidence="1">
    <location>
        <begin position="1"/>
        <end position="20"/>
    </location>
</feature>
<accession>A0A1D3D8R4</accession>
<keyword evidence="3" id="KW-1185">Reference proteome</keyword>
<name>A0A1D3D8R4_9EIME</name>
<dbReference type="Proteomes" id="UP000095192">
    <property type="component" value="Unassembled WGS sequence"/>
</dbReference>